<evidence type="ECO:0000313" key="1">
    <source>
        <dbReference type="EMBL" id="MES1920912.1"/>
    </source>
</evidence>
<comment type="caution">
    <text evidence="1">The sequence shown here is derived from an EMBL/GenBank/DDBJ whole genome shotgun (WGS) entry which is preliminary data.</text>
</comment>
<dbReference type="Proteomes" id="UP001439008">
    <property type="component" value="Unassembled WGS sequence"/>
</dbReference>
<reference evidence="1 2" key="1">
    <citation type="journal article" date="2024" name="BMC Biol.">
        <title>Comparative genomics of Ascetosporea gives new insight into the evolutionary basis for animal parasitism in Rhizaria.</title>
        <authorList>
            <person name="Hiltunen Thoren M."/>
            <person name="Onut-Brannstrom I."/>
            <person name="Alfjorden A."/>
            <person name="Peckova H."/>
            <person name="Swords F."/>
            <person name="Hooper C."/>
            <person name="Holzer A.S."/>
            <person name="Bass D."/>
            <person name="Burki F."/>
        </authorList>
    </citation>
    <scope>NUCLEOTIDE SEQUENCE [LARGE SCALE GENOMIC DNA]</scope>
    <source>
        <strain evidence="1">20-A016</strain>
    </source>
</reference>
<keyword evidence="2" id="KW-1185">Reference proteome</keyword>
<organism evidence="1 2">
    <name type="scientific">Bonamia ostreae</name>
    <dbReference type="NCBI Taxonomy" id="126728"/>
    <lineage>
        <taxon>Eukaryota</taxon>
        <taxon>Sar</taxon>
        <taxon>Rhizaria</taxon>
        <taxon>Endomyxa</taxon>
        <taxon>Ascetosporea</taxon>
        <taxon>Haplosporida</taxon>
        <taxon>Bonamia</taxon>
    </lineage>
</organism>
<dbReference type="EMBL" id="JBDODL010000951">
    <property type="protein sequence ID" value="MES1920912.1"/>
    <property type="molecule type" value="Genomic_DNA"/>
</dbReference>
<accession>A0ABV2AMK7</accession>
<name>A0ABV2AMK7_9EUKA</name>
<proteinExistence type="predicted"/>
<protein>
    <recommendedName>
        <fullName evidence="3">LAGLIDADG homing endonuclease</fullName>
    </recommendedName>
</protein>
<gene>
    <name evidence="1" type="ORF">MHBO_002524</name>
</gene>
<evidence type="ECO:0000313" key="2">
    <source>
        <dbReference type="Proteomes" id="UP001439008"/>
    </source>
</evidence>
<sequence length="132" mass="15343">MLFLSLNICSIMSKLSNNCDLKIFDPKMVVKLFDKNFDLIECSGNFVISVDDIEYMFYGSKCNGTVYDLINFSNVTCVRFLILTKNLNSTKNLLSEKGYLRDKKFAEKYPTSKPTHFFKIPEQHYHESVLQL</sequence>
<evidence type="ECO:0008006" key="3">
    <source>
        <dbReference type="Google" id="ProtNLM"/>
    </source>
</evidence>